<dbReference type="Gene3D" id="3.20.20.140">
    <property type="entry name" value="Metal-dependent hydrolases"/>
    <property type="match status" value="1"/>
</dbReference>
<dbReference type="Pfam" id="PF04909">
    <property type="entry name" value="Amidohydro_2"/>
    <property type="match status" value="1"/>
</dbReference>
<comment type="caution">
    <text evidence="2">The sequence shown here is derived from an EMBL/GenBank/DDBJ whole genome shotgun (WGS) entry which is preliminary data.</text>
</comment>
<dbReference type="SUPFAM" id="SSF51556">
    <property type="entry name" value="Metallo-dependent hydrolases"/>
    <property type="match status" value="1"/>
</dbReference>
<gene>
    <name evidence="2" type="ORF">CRM94_00285</name>
</gene>
<evidence type="ECO:0000259" key="1">
    <source>
        <dbReference type="Pfam" id="PF04909"/>
    </source>
</evidence>
<protein>
    <recommendedName>
        <fullName evidence="1">Amidohydrolase-related domain-containing protein</fullName>
    </recommendedName>
</protein>
<name>A0A2A7SBS0_BURGA</name>
<dbReference type="AlphaFoldDB" id="A0A2A7SBS0"/>
<dbReference type="Proteomes" id="UP000220629">
    <property type="component" value="Unassembled WGS sequence"/>
</dbReference>
<proteinExistence type="predicted"/>
<dbReference type="PANTHER" id="PTHR35563">
    <property type="entry name" value="BARREL METAL-DEPENDENT HYDROLASE, PUTATIVE (AFU_ORTHOLOGUE AFUA_1G16240)-RELATED"/>
    <property type="match status" value="1"/>
</dbReference>
<sequence length="307" mass="32692">MSTTLDDRAMHAESGLSAAGAAWLAAAAPAVAGIDSHAHLFVRGLPLAAQRRHAPDYDATLDAYVAHLSAHGLSQGVLVQPSFLGTDNGWLAAVARRYPQRFRGVAVVDPAIDEAQLAALAASGIVGARLNLIGLPLPDLEQGPWPRLLARLNALGWHIEIHRGAAELPVLLDALLAQRCTVVVDHFGRPDPAAGARDPGFRALLRRADSGRVWVKLSAAYRSVETKASANAGAAAGDGAAAGTVLAAHLLAAFSPQRLVWGSDWPHTEHRHLVDYPSAARALRQWVPDEAQRRVILVDSARELFRF</sequence>
<dbReference type="PANTHER" id="PTHR35563:SF2">
    <property type="entry name" value="BARREL METAL-DEPENDENT HYDROLASE, PUTATIVE (AFU_ORTHOLOGUE AFUA_1G16240)-RELATED"/>
    <property type="match status" value="1"/>
</dbReference>
<reference evidence="3" key="1">
    <citation type="submission" date="2017-09" db="EMBL/GenBank/DDBJ databases">
        <title>FDA dAtabase for Regulatory Grade micrObial Sequences (FDA-ARGOS): Supporting development and validation of Infectious Disease Dx tests.</title>
        <authorList>
            <person name="Minogue T."/>
            <person name="Wolcott M."/>
            <person name="Wasieloski L."/>
            <person name="Aguilar W."/>
            <person name="Moore D."/>
            <person name="Tallon L."/>
            <person name="Sadzewicz L."/>
            <person name="Ott S."/>
            <person name="Zhao X."/>
            <person name="Nagaraj S."/>
            <person name="Vavikolanu K."/>
            <person name="Aluvathingal J."/>
            <person name="Nadendla S."/>
            <person name="Sichtig H."/>
        </authorList>
    </citation>
    <scope>NUCLEOTIDE SEQUENCE [LARGE SCALE GENOMIC DNA]</scope>
    <source>
        <strain evidence="3">FDAARGOS_390</strain>
    </source>
</reference>
<dbReference type="InterPro" id="IPR032466">
    <property type="entry name" value="Metal_Hydrolase"/>
</dbReference>
<accession>A0A2A7SBS0</accession>
<dbReference type="EMBL" id="PDDY01000001">
    <property type="protein sequence ID" value="PEH40735.1"/>
    <property type="molecule type" value="Genomic_DNA"/>
</dbReference>
<dbReference type="RefSeq" id="WP_096751850.1">
    <property type="nucleotide sequence ID" value="NZ_CADEPO010000015.1"/>
</dbReference>
<dbReference type="InterPro" id="IPR052358">
    <property type="entry name" value="Aro_Compnd_Degr_Hydrolases"/>
</dbReference>
<evidence type="ECO:0000313" key="3">
    <source>
        <dbReference type="Proteomes" id="UP000220629"/>
    </source>
</evidence>
<dbReference type="GO" id="GO:0016787">
    <property type="term" value="F:hydrolase activity"/>
    <property type="evidence" value="ECO:0007669"/>
    <property type="project" value="InterPro"/>
</dbReference>
<organism evidence="2 3">
    <name type="scientific">Burkholderia gladioli</name>
    <name type="common">Pseudomonas marginata</name>
    <name type="synonym">Phytomonas marginata</name>
    <dbReference type="NCBI Taxonomy" id="28095"/>
    <lineage>
        <taxon>Bacteria</taxon>
        <taxon>Pseudomonadati</taxon>
        <taxon>Pseudomonadota</taxon>
        <taxon>Betaproteobacteria</taxon>
        <taxon>Burkholderiales</taxon>
        <taxon>Burkholderiaceae</taxon>
        <taxon>Burkholderia</taxon>
    </lineage>
</organism>
<feature type="domain" description="Amidohydrolase-related" evidence="1">
    <location>
        <begin position="34"/>
        <end position="307"/>
    </location>
</feature>
<evidence type="ECO:0000313" key="2">
    <source>
        <dbReference type="EMBL" id="PEH40735.1"/>
    </source>
</evidence>
<dbReference type="InterPro" id="IPR006680">
    <property type="entry name" value="Amidohydro-rel"/>
</dbReference>